<dbReference type="EMBL" id="JALHBS010000104">
    <property type="protein sequence ID" value="MCP3056686.1"/>
    <property type="molecule type" value="Genomic_DNA"/>
</dbReference>
<protein>
    <submittedName>
        <fullName evidence="1">Uncharacterized protein</fullName>
    </submittedName>
</protein>
<accession>A0A9X2H9B0</accession>
<reference evidence="1" key="1">
    <citation type="submission" date="2022-03" db="EMBL/GenBank/DDBJ databases">
        <title>Aurantimonas Liuensis sp. Nov., isolated from the hadal seawater of the Mariana Trench.</title>
        <authorList>
            <person name="Liu R."/>
        </authorList>
    </citation>
    <scope>NUCLEOTIDE SEQUENCE</scope>
    <source>
        <strain evidence="1">LRZ36</strain>
    </source>
</reference>
<dbReference type="AlphaFoldDB" id="A0A9X2H9B0"/>
<name>A0A9X2H9B0_9HYPH</name>
<evidence type="ECO:0000313" key="2">
    <source>
        <dbReference type="Proteomes" id="UP001155220"/>
    </source>
</evidence>
<keyword evidence="2" id="KW-1185">Reference proteome</keyword>
<sequence length="243" mass="27592">MEYELMREEDYDDLPEDDELKFAAIESLCRRRMAEITSQSHNNIYDSQIRLEYVATIVGAAKSIGLDDEIQFHESFSDFSENFDKFIMKVVAKTAEIRASKSRIHQKDTAKLANRTKSLIEIEISKLRDAISNSDLPKFKIKDLLDKLELLRSELHRGRFDIKKAMVILSHIGMFGVHSAVVASVYPQAITNILKLVGVDKEAENKEFARLNGGLQIKSLPSPQQSGGFHSAIEKMDDDEIPF</sequence>
<evidence type="ECO:0000313" key="1">
    <source>
        <dbReference type="EMBL" id="MCP3056686.1"/>
    </source>
</evidence>
<dbReference type="RefSeq" id="WP_253965485.1">
    <property type="nucleotide sequence ID" value="NZ_JALHBS010000104.1"/>
</dbReference>
<comment type="caution">
    <text evidence="1">The sequence shown here is derived from an EMBL/GenBank/DDBJ whole genome shotgun (WGS) entry which is preliminary data.</text>
</comment>
<proteinExistence type="predicted"/>
<dbReference type="Proteomes" id="UP001155220">
    <property type="component" value="Unassembled WGS sequence"/>
</dbReference>
<gene>
    <name evidence="1" type="ORF">MJ956_16260</name>
</gene>
<organism evidence="1 2">
    <name type="scientific">Aurantimonas marianensis</name>
    <dbReference type="NCBI Taxonomy" id="2920428"/>
    <lineage>
        <taxon>Bacteria</taxon>
        <taxon>Pseudomonadati</taxon>
        <taxon>Pseudomonadota</taxon>
        <taxon>Alphaproteobacteria</taxon>
        <taxon>Hyphomicrobiales</taxon>
        <taxon>Aurantimonadaceae</taxon>
        <taxon>Aurantimonas</taxon>
    </lineage>
</organism>